<sequence length="293" mass="32571">MKLFVRDLTVIDVSLLSATRGMVGESWLVDIELTGELNEMSMLLDFSRVKKQIKSIIDAEVDHRLLVPAAHAAVQLQATTDEALWLDFIPQCGHSIHLRAPSQAFALIPSDEVNRESVTAYLQQLIRRQLPANIASLMITLRPERIEGAYYHYSHGLKKHDGNCQRIAHGHRSMIELWVDGARDVELEQQWACRWADIYLGSQEDSVATGSLQLSPKAGAHLTSDHLGFSYQAPQGLFQLAIHSQVCELVDTDTTVELLADYIARQLAPTLTGRHLRVVAYEGVGKGAIAESK</sequence>
<dbReference type="RefSeq" id="WP_377150464.1">
    <property type="nucleotide sequence ID" value="NZ_JBHSAF010000001.1"/>
</dbReference>
<dbReference type="InterPro" id="IPR007115">
    <property type="entry name" value="6-PTP_synth/QueD"/>
</dbReference>
<evidence type="ECO:0000313" key="7">
    <source>
        <dbReference type="EMBL" id="MFC3912355.1"/>
    </source>
</evidence>
<comment type="similarity">
    <text evidence="2">Belongs to the PTPS family. QueD subfamily.</text>
</comment>
<evidence type="ECO:0000256" key="3">
    <source>
        <dbReference type="ARBA" id="ARBA00012982"/>
    </source>
</evidence>
<keyword evidence="8" id="KW-1185">Reference proteome</keyword>
<evidence type="ECO:0000256" key="1">
    <source>
        <dbReference type="ARBA" id="ARBA00005061"/>
    </source>
</evidence>
<dbReference type="Gene3D" id="3.30.479.10">
    <property type="entry name" value="6-pyruvoyl tetrahydropterin synthase/QueD"/>
    <property type="match status" value="2"/>
</dbReference>
<evidence type="ECO:0000256" key="4">
    <source>
        <dbReference type="ARBA" id="ARBA00018141"/>
    </source>
</evidence>
<organism evidence="7 8">
    <name type="scientific">Pseudaeromonas sharmana</name>
    <dbReference type="NCBI Taxonomy" id="328412"/>
    <lineage>
        <taxon>Bacteria</taxon>
        <taxon>Pseudomonadati</taxon>
        <taxon>Pseudomonadota</taxon>
        <taxon>Gammaproteobacteria</taxon>
        <taxon>Aeromonadales</taxon>
        <taxon>Aeromonadaceae</taxon>
        <taxon>Pseudaeromonas</taxon>
    </lineage>
</organism>
<comment type="catalytic activity">
    <reaction evidence="6">
        <text>7,8-dihydroneopterin 3'-triphosphate + H2O = 6-carboxy-5,6,7,8-tetrahydropterin + triphosphate + acetaldehyde + 2 H(+)</text>
        <dbReference type="Rhea" id="RHEA:27966"/>
        <dbReference type="ChEBI" id="CHEBI:15343"/>
        <dbReference type="ChEBI" id="CHEBI:15377"/>
        <dbReference type="ChEBI" id="CHEBI:15378"/>
        <dbReference type="ChEBI" id="CHEBI:18036"/>
        <dbReference type="ChEBI" id="CHEBI:58462"/>
        <dbReference type="ChEBI" id="CHEBI:61032"/>
        <dbReference type="EC" id="4.1.2.50"/>
    </reaction>
</comment>
<dbReference type="EC" id="4.1.2.50" evidence="3"/>
<accession>A0ABV8CJJ0</accession>
<evidence type="ECO:0000313" key="8">
    <source>
        <dbReference type="Proteomes" id="UP001595692"/>
    </source>
</evidence>
<dbReference type="Pfam" id="PF01242">
    <property type="entry name" value="PTPS"/>
    <property type="match status" value="1"/>
</dbReference>
<dbReference type="SUPFAM" id="SSF55620">
    <property type="entry name" value="Tetrahydrobiopterin biosynthesis enzymes-like"/>
    <property type="match status" value="2"/>
</dbReference>
<proteinExistence type="inferred from homology"/>
<name>A0ABV8CJJ0_9GAMM</name>
<dbReference type="Proteomes" id="UP001595692">
    <property type="component" value="Unassembled WGS sequence"/>
</dbReference>
<comment type="caution">
    <text evidence="7">The sequence shown here is derived from an EMBL/GenBank/DDBJ whole genome shotgun (WGS) entry which is preliminary data.</text>
</comment>
<gene>
    <name evidence="7" type="ORF">ACFOSS_02605</name>
</gene>
<dbReference type="InterPro" id="IPR038418">
    <property type="entry name" value="6-PTP_synth/QueD_sf"/>
</dbReference>
<evidence type="ECO:0000256" key="6">
    <source>
        <dbReference type="ARBA" id="ARBA00048807"/>
    </source>
</evidence>
<dbReference type="EMBL" id="JBHSAF010000001">
    <property type="protein sequence ID" value="MFC3912355.1"/>
    <property type="molecule type" value="Genomic_DNA"/>
</dbReference>
<evidence type="ECO:0000256" key="2">
    <source>
        <dbReference type="ARBA" id="ARBA00008900"/>
    </source>
</evidence>
<comment type="pathway">
    <text evidence="1">Purine metabolism; 7-cyano-7-deazaguanine biosynthesis.</text>
</comment>
<protein>
    <recommendedName>
        <fullName evidence="4">6-carboxy-5,6,7,8-tetrahydropterin synthase</fullName>
        <ecNumber evidence="3">4.1.2.50</ecNumber>
    </recommendedName>
    <alternativeName>
        <fullName evidence="5">Queuosine biosynthesis protein QueD</fullName>
    </alternativeName>
</protein>
<reference evidence="8" key="1">
    <citation type="journal article" date="2019" name="Int. J. Syst. Evol. Microbiol.">
        <title>The Global Catalogue of Microorganisms (GCM) 10K type strain sequencing project: providing services to taxonomists for standard genome sequencing and annotation.</title>
        <authorList>
            <consortium name="The Broad Institute Genomics Platform"/>
            <consortium name="The Broad Institute Genome Sequencing Center for Infectious Disease"/>
            <person name="Wu L."/>
            <person name="Ma J."/>
        </authorList>
    </citation>
    <scope>NUCLEOTIDE SEQUENCE [LARGE SCALE GENOMIC DNA]</scope>
    <source>
        <strain evidence="8">CCUG 54939</strain>
    </source>
</reference>
<evidence type="ECO:0000256" key="5">
    <source>
        <dbReference type="ARBA" id="ARBA00031449"/>
    </source>
</evidence>